<feature type="compositionally biased region" description="Polar residues" evidence="2">
    <location>
        <begin position="130"/>
        <end position="153"/>
    </location>
</feature>
<evidence type="ECO:0000256" key="1">
    <source>
        <dbReference type="PROSITE-ProRule" id="PRU00042"/>
    </source>
</evidence>
<proteinExistence type="predicted"/>
<accession>A0A177D9M5</accession>
<feature type="domain" description="C2H2-type" evidence="3">
    <location>
        <begin position="210"/>
        <end position="240"/>
    </location>
</feature>
<evidence type="ECO:0000256" key="2">
    <source>
        <dbReference type="SAM" id="MobiDB-lite"/>
    </source>
</evidence>
<reference evidence="4 5" key="1">
    <citation type="submission" date="2016-05" db="EMBL/GenBank/DDBJ databases">
        <title>Comparative analysis of secretome profiles of manganese(II)-oxidizing ascomycete fungi.</title>
        <authorList>
            <consortium name="DOE Joint Genome Institute"/>
            <person name="Zeiner C.A."/>
            <person name="Purvine S.O."/>
            <person name="Zink E.M."/>
            <person name="Wu S."/>
            <person name="Pasa-Tolic L."/>
            <person name="Chaput D.L."/>
            <person name="Haridas S."/>
            <person name="Grigoriev I.V."/>
            <person name="Santelli C.M."/>
            <person name="Hansel C.M."/>
        </authorList>
    </citation>
    <scope>NUCLEOTIDE SEQUENCE [LARGE SCALE GENOMIC DNA]</scope>
    <source>
        <strain evidence="4 5">SRC1lrK2f</strain>
    </source>
</reference>
<dbReference type="PROSITE" id="PS00028">
    <property type="entry name" value="ZINC_FINGER_C2H2_1"/>
    <property type="match status" value="1"/>
</dbReference>
<evidence type="ECO:0000259" key="3">
    <source>
        <dbReference type="PROSITE" id="PS50157"/>
    </source>
</evidence>
<keyword evidence="5" id="KW-1185">Reference proteome</keyword>
<keyword evidence="1" id="KW-0863">Zinc-finger</keyword>
<dbReference type="KEGG" id="aalt:CC77DRAFT_404283"/>
<protein>
    <recommendedName>
        <fullName evidence="3">C2H2-type domain-containing protein</fullName>
    </recommendedName>
</protein>
<feature type="region of interest" description="Disordered" evidence="2">
    <location>
        <begin position="117"/>
        <end position="166"/>
    </location>
</feature>
<organism evidence="4 5">
    <name type="scientific">Alternaria alternata</name>
    <name type="common">Alternaria rot fungus</name>
    <name type="synonym">Torula alternata</name>
    <dbReference type="NCBI Taxonomy" id="5599"/>
    <lineage>
        <taxon>Eukaryota</taxon>
        <taxon>Fungi</taxon>
        <taxon>Dikarya</taxon>
        <taxon>Ascomycota</taxon>
        <taxon>Pezizomycotina</taxon>
        <taxon>Dothideomycetes</taxon>
        <taxon>Pleosporomycetidae</taxon>
        <taxon>Pleosporales</taxon>
        <taxon>Pleosporineae</taxon>
        <taxon>Pleosporaceae</taxon>
        <taxon>Alternaria</taxon>
        <taxon>Alternaria sect. Alternaria</taxon>
        <taxon>Alternaria alternata complex</taxon>
    </lineage>
</organism>
<keyword evidence="1" id="KW-0479">Metal-binding</keyword>
<sequence>MMPVQNTRSYRTTYGFDDMSDSNDPNDETYLASHTADERTLAWAYQSDSLPSEEIAAYIWPPSVYEAAQNVHLASLPPRYPHLPIDHRTMSVGESWQPSLAATSCYSDRRRYLEQQQVNSMNGPDGRYLSTWNSTDLDPDSTTGNLTPPASDTANDKEDNSSNIANDKSSLRCSICVDKPPFTGQYAQRNLNRHMARHEPCLGQRSNRHIRCEQPGCTSTFGREDALLVHLRRSHPELNTPPARKRKR</sequence>
<dbReference type="VEuPathDB" id="FungiDB:CC77DRAFT_404283"/>
<evidence type="ECO:0000313" key="5">
    <source>
        <dbReference type="Proteomes" id="UP000077248"/>
    </source>
</evidence>
<dbReference type="PROSITE" id="PS50157">
    <property type="entry name" value="ZINC_FINGER_C2H2_2"/>
    <property type="match status" value="1"/>
</dbReference>
<dbReference type="Proteomes" id="UP000077248">
    <property type="component" value="Unassembled WGS sequence"/>
</dbReference>
<evidence type="ECO:0000313" key="4">
    <source>
        <dbReference type="EMBL" id="OAG15880.1"/>
    </source>
</evidence>
<name>A0A177D9M5_ALTAL</name>
<dbReference type="AlphaFoldDB" id="A0A177D9M5"/>
<dbReference type="EMBL" id="KV441491">
    <property type="protein sequence ID" value="OAG15880.1"/>
    <property type="molecule type" value="Genomic_DNA"/>
</dbReference>
<dbReference type="GO" id="GO:0008270">
    <property type="term" value="F:zinc ion binding"/>
    <property type="evidence" value="ECO:0007669"/>
    <property type="project" value="UniProtKB-KW"/>
</dbReference>
<dbReference type="RefSeq" id="XP_018381301.1">
    <property type="nucleotide sequence ID" value="XM_018531579.1"/>
</dbReference>
<dbReference type="SMART" id="SM00355">
    <property type="entry name" value="ZnF_C2H2"/>
    <property type="match status" value="2"/>
</dbReference>
<dbReference type="GeneID" id="29117173"/>
<dbReference type="InterPro" id="IPR013087">
    <property type="entry name" value="Znf_C2H2_type"/>
</dbReference>
<dbReference type="OMA" id="MARHEPC"/>
<dbReference type="Gene3D" id="3.30.160.60">
    <property type="entry name" value="Classic Zinc Finger"/>
    <property type="match status" value="1"/>
</dbReference>
<keyword evidence="1" id="KW-0862">Zinc</keyword>
<gene>
    <name evidence="4" type="ORF">CC77DRAFT_404283</name>
</gene>